<keyword evidence="3" id="KW-1185">Reference proteome</keyword>
<dbReference type="AlphaFoldDB" id="A0A7J5YMD0"/>
<accession>A0A7J5YMD0</accession>
<dbReference type="EMBL" id="JAAKFY010000010">
    <property type="protein sequence ID" value="KAF3850682.1"/>
    <property type="molecule type" value="Genomic_DNA"/>
</dbReference>
<sequence length="111" mass="12073">MFQKKMGRSRSRTPPRRGGQVLPEREGVPAPLLGIVSEGEGRRSDPVLEIASAEEVAPDLLTGDDPGLPPDAIAPHPPERRDEDSKEPKEKAAKPILISEEDMEGKTERGD</sequence>
<gene>
    <name evidence="2" type="ORF">F7725_012454</name>
</gene>
<evidence type="ECO:0000313" key="2">
    <source>
        <dbReference type="EMBL" id="KAF3850682.1"/>
    </source>
</evidence>
<protein>
    <recommendedName>
        <fullName evidence="4">GAGE domain-containing protein</fullName>
    </recommendedName>
</protein>
<evidence type="ECO:0008006" key="4">
    <source>
        <dbReference type="Google" id="ProtNLM"/>
    </source>
</evidence>
<feature type="compositionally biased region" description="Basic residues" evidence="1">
    <location>
        <begin position="1"/>
        <end position="15"/>
    </location>
</feature>
<dbReference type="OrthoDB" id="21368at2759"/>
<comment type="caution">
    <text evidence="2">The sequence shown here is derived from an EMBL/GenBank/DDBJ whole genome shotgun (WGS) entry which is preliminary data.</text>
</comment>
<evidence type="ECO:0000313" key="3">
    <source>
        <dbReference type="Proteomes" id="UP000518266"/>
    </source>
</evidence>
<evidence type="ECO:0000256" key="1">
    <source>
        <dbReference type="SAM" id="MobiDB-lite"/>
    </source>
</evidence>
<feature type="compositionally biased region" description="Basic and acidic residues" evidence="1">
    <location>
        <begin position="77"/>
        <end position="93"/>
    </location>
</feature>
<proteinExistence type="predicted"/>
<name>A0A7J5YMD0_DISMA</name>
<reference evidence="2 3" key="1">
    <citation type="submission" date="2020-03" db="EMBL/GenBank/DDBJ databases">
        <title>Dissostichus mawsoni Genome sequencing and assembly.</title>
        <authorList>
            <person name="Park H."/>
        </authorList>
    </citation>
    <scope>NUCLEOTIDE SEQUENCE [LARGE SCALE GENOMIC DNA]</scope>
    <source>
        <strain evidence="2">DM0001</strain>
        <tissue evidence="2">Muscle</tissue>
    </source>
</reference>
<feature type="region of interest" description="Disordered" evidence="1">
    <location>
        <begin position="1"/>
        <end position="111"/>
    </location>
</feature>
<dbReference type="Proteomes" id="UP000518266">
    <property type="component" value="Unassembled WGS sequence"/>
</dbReference>
<organism evidence="2 3">
    <name type="scientific">Dissostichus mawsoni</name>
    <name type="common">Antarctic cod</name>
    <dbReference type="NCBI Taxonomy" id="36200"/>
    <lineage>
        <taxon>Eukaryota</taxon>
        <taxon>Metazoa</taxon>
        <taxon>Chordata</taxon>
        <taxon>Craniata</taxon>
        <taxon>Vertebrata</taxon>
        <taxon>Euteleostomi</taxon>
        <taxon>Actinopterygii</taxon>
        <taxon>Neopterygii</taxon>
        <taxon>Teleostei</taxon>
        <taxon>Neoteleostei</taxon>
        <taxon>Acanthomorphata</taxon>
        <taxon>Eupercaria</taxon>
        <taxon>Perciformes</taxon>
        <taxon>Notothenioidei</taxon>
        <taxon>Nototheniidae</taxon>
        <taxon>Dissostichus</taxon>
    </lineage>
</organism>